<accession>A0ABR0GVE1</accession>
<proteinExistence type="predicted"/>
<feature type="region of interest" description="Disordered" evidence="1">
    <location>
        <begin position="19"/>
        <end position="49"/>
    </location>
</feature>
<gene>
    <name evidence="2" type="ORF">QC762_0010810</name>
</gene>
<dbReference type="RefSeq" id="XP_062748609.1">
    <property type="nucleotide sequence ID" value="XM_062882911.1"/>
</dbReference>
<name>A0ABR0GVE1_9PEZI</name>
<organism evidence="2 3">
    <name type="scientific">Podospora pseudocomata</name>
    <dbReference type="NCBI Taxonomy" id="2093779"/>
    <lineage>
        <taxon>Eukaryota</taxon>
        <taxon>Fungi</taxon>
        <taxon>Dikarya</taxon>
        <taxon>Ascomycota</taxon>
        <taxon>Pezizomycotina</taxon>
        <taxon>Sordariomycetes</taxon>
        <taxon>Sordariomycetidae</taxon>
        <taxon>Sordariales</taxon>
        <taxon>Podosporaceae</taxon>
        <taxon>Podospora</taxon>
    </lineage>
</organism>
<evidence type="ECO:0000313" key="3">
    <source>
        <dbReference type="Proteomes" id="UP001323405"/>
    </source>
</evidence>
<dbReference type="EMBL" id="JAFFHA010000001">
    <property type="protein sequence ID" value="KAK4659639.1"/>
    <property type="molecule type" value="Genomic_DNA"/>
</dbReference>
<comment type="caution">
    <text evidence="2">The sequence shown here is derived from an EMBL/GenBank/DDBJ whole genome shotgun (WGS) entry which is preliminary data.</text>
</comment>
<keyword evidence="3" id="KW-1185">Reference proteome</keyword>
<evidence type="ECO:0000313" key="2">
    <source>
        <dbReference type="EMBL" id="KAK4659639.1"/>
    </source>
</evidence>
<reference evidence="2 3" key="1">
    <citation type="journal article" date="2023" name="bioRxiv">
        <title>High-quality genome assemblies of four members of thePodospora anserinaspecies complex.</title>
        <authorList>
            <person name="Ament-Velasquez S.L."/>
            <person name="Vogan A.A."/>
            <person name="Wallerman O."/>
            <person name="Hartmann F."/>
            <person name="Gautier V."/>
            <person name="Silar P."/>
            <person name="Giraud T."/>
            <person name="Johannesson H."/>
        </authorList>
    </citation>
    <scope>NUCLEOTIDE SEQUENCE [LARGE SCALE GENOMIC DNA]</scope>
    <source>
        <strain evidence="2 3">CBS 415.72m</strain>
    </source>
</reference>
<dbReference type="Proteomes" id="UP001323405">
    <property type="component" value="Unassembled WGS sequence"/>
</dbReference>
<sequence length="67" mass="7319">MQAAAKMTVQQWCAGRPRVDLPSPYRSFDPAPEPRRGGGAGEMGRTRLNPSVTLSWMTGLLKQETSS</sequence>
<dbReference type="GeneID" id="87902412"/>
<evidence type="ECO:0000256" key="1">
    <source>
        <dbReference type="SAM" id="MobiDB-lite"/>
    </source>
</evidence>
<protein>
    <submittedName>
        <fullName evidence="2">Uncharacterized protein</fullName>
    </submittedName>
</protein>